<dbReference type="Pfam" id="PF04828">
    <property type="entry name" value="GFA"/>
    <property type="match status" value="1"/>
</dbReference>
<comment type="caution">
    <text evidence="6">The sequence shown here is derived from an EMBL/GenBank/DDBJ whole genome shotgun (WGS) entry which is preliminary data.</text>
</comment>
<evidence type="ECO:0000313" key="6">
    <source>
        <dbReference type="EMBL" id="RBO94729.1"/>
    </source>
</evidence>
<protein>
    <recommendedName>
        <fullName evidence="5">CENP-V/GFA domain-containing protein</fullName>
    </recommendedName>
</protein>
<dbReference type="Proteomes" id="UP000252893">
    <property type="component" value="Unassembled WGS sequence"/>
</dbReference>
<dbReference type="SUPFAM" id="SSF51316">
    <property type="entry name" value="Mss4-like"/>
    <property type="match status" value="1"/>
</dbReference>
<comment type="similarity">
    <text evidence="1">Belongs to the Gfa family.</text>
</comment>
<dbReference type="PANTHER" id="PTHR33337:SF40">
    <property type="entry name" value="CENP-V_GFA DOMAIN-CONTAINING PROTEIN-RELATED"/>
    <property type="match status" value="1"/>
</dbReference>
<keyword evidence="4" id="KW-0456">Lyase</keyword>
<evidence type="ECO:0000256" key="2">
    <source>
        <dbReference type="ARBA" id="ARBA00022723"/>
    </source>
</evidence>
<sequence length="133" mass="14598">MSSYLAACSCGKLQIICEGEPLRVSMCHCLECQRRTGAVFGNQAWFKQQQVTISGQSTQFTRQSDAGRSVSFQFCPSCGSTVYWEGEALPDHVAVAVGAFADPAFSAPSISAWEVRQHHWLNSLQTIAIQHID</sequence>
<name>A0A366DYW2_9HYPH</name>
<reference evidence="6 7" key="1">
    <citation type="submission" date="2018-06" db="EMBL/GenBank/DDBJ databases">
        <title>Genomic Encyclopedia of Type Strains, Phase IV (KMG-IV): sequencing the most valuable type-strain genomes for metagenomic binning, comparative biology and taxonomic classification.</title>
        <authorList>
            <person name="Goeker M."/>
        </authorList>
    </citation>
    <scope>NUCLEOTIDE SEQUENCE [LARGE SCALE GENOMIC DNA]</scope>
    <source>
        <strain evidence="6 7">DSM 25619</strain>
    </source>
</reference>
<dbReference type="Gene3D" id="3.90.1590.10">
    <property type="entry name" value="glutathione-dependent formaldehyde- activating enzyme (gfa)"/>
    <property type="match status" value="1"/>
</dbReference>
<dbReference type="GO" id="GO:0046872">
    <property type="term" value="F:metal ion binding"/>
    <property type="evidence" value="ECO:0007669"/>
    <property type="project" value="UniProtKB-KW"/>
</dbReference>
<dbReference type="InterPro" id="IPR011057">
    <property type="entry name" value="Mss4-like_sf"/>
</dbReference>
<dbReference type="PANTHER" id="PTHR33337">
    <property type="entry name" value="GFA DOMAIN-CONTAINING PROTEIN"/>
    <property type="match status" value="1"/>
</dbReference>
<keyword evidence="2" id="KW-0479">Metal-binding</keyword>
<feature type="domain" description="CENP-V/GFA" evidence="5">
    <location>
        <begin position="4"/>
        <end position="114"/>
    </location>
</feature>
<dbReference type="EMBL" id="QNRH01000004">
    <property type="protein sequence ID" value="RBO94729.1"/>
    <property type="molecule type" value="Genomic_DNA"/>
</dbReference>
<accession>A0A366DYW2</accession>
<evidence type="ECO:0000259" key="5">
    <source>
        <dbReference type="PROSITE" id="PS51891"/>
    </source>
</evidence>
<proteinExistence type="inferred from homology"/>
<evidence type="ECO:0000256" key="3">
    <source>
        <dbReference type="ARBA" id="ARBA00022833"/>
    </source>
</evidence>
<dbReference type="PROSITE" id="PS51891">
    <property type="entry name" value="CENP_V_GFA"/>
    <property type="match status" value="1"/>
</dbReference>
<dbReference type="GO" id="GO:0016846">
    <property type="term" value="F:carbon-sulfur lyase activity"/>
    <property type="evidence" value="ECO:0007669"/>
    <property type="project" value="InterPro"/>
</dbReference>
<dbReference type="InterPro" id="IPR006913">
    <property type="entry name" value="CENP-V/GFA"/>
</dbReference>
<keyword evidence="3" id="KW-0862">Zinc</keyword>
<evidence type="ECO:0000256" key="1">
    <source>
        <dbReference type="ARBA" id="ARBA00005495"/>
    </source>
</evidence>
<keyword evidence="7" id="KW-1185">Reference proteome</keyword>
<dbReference type="AlphaFoldDB" id="A0A366DYW2"/>
<evidence type="ECO:0000313" key="7">
    <source>
        <dbReference type="Proteomes" id="UP000252893"/>
    </source>
</evidence>
<evidence type="ECO:0000256" key="4">
    <source>
        <dbReference type="ARBA" id="ARBA00023239"/>
    </source>
</evidence>
<gene>
    <name evidence="6" type="ORF">DFR47_10487</name>
</gene>
<dbReference type="OrthoDB" id="9807246at2"/>
<organism evidence="6 7">
    <name type="scientific">Pseudochrobactrum asaccharolyticum</name>
    <dbReference type="NCBI Taxonomy" id="354351"/>
    <lineage>
        <taxon>Bacteria</taxon>
        <taxon>Pseudomonadati</taxon>
        <taxon>Pseudomonadota</taxon>
        <taxon>Alphaproteobacteria</taxon>
        <taxon>Hyphomicrobiales</taxon>
        <taxon>Brucellaceae</taxon>
        <taxon>Pseudochrobactrum</taxon>
    </lineage>
</organism>